<dbReference type="EMBL" id="JASBWV010000012">
    <property type="protein sequence ID" value="KAJ9123530.1"/>
    <property type="molecule type" value="Genomic_DNA"/>
</dbReference>
<dbReference type="Proteomes" id="UP001234202">
    <property type="component" value="Unassembled WGS sequence"/>
</dbReference>
<name>A0ACC2XIV1_9TREE</name>
<organism evidence="1 2">
    <name type="scientific">Naganishia onofrii</name>
    <dbReference type="NCBI Taxonomy" id="1851511"/>
    <lineage>
        <taxon>Eukaryota</taxon>
        <taxon>Fungi</taxon>
        <taxon>Dikarya</taxon>
        <taxon>Basidiomycota</taxon>
        <taxon>Agaricomycotina</taxon>
        <taxon>Tremellomycetes</taxon>
        <taxon>Filobasidiales</taxon>
        <taxon>Filobasidiaceae</taxon>
        <taxon>Naganishia</taxon>
    </lineage>
</organism>
<evidence type="ECO:0000313" key="2">
    <source>
        <dbReference type="Proteomes" id="UP001234202"/>
    </source>
</evidence>
<protein>
    <submittedName>
        <fullName evidence="1">Uncharacterized protein</fullName>
    </submittedName>
</protein>
<accession>A0ACC2XIV1</accession>
<sequence>MKGHGWWHLFSGVGAYYLIQGAMYLGVCITTSPDAYNVKWDFLPYIVPNPKHLTAVGTVTQDVKTRDEKVVDL</sequence>
<comment type="caution">
    <text evidence="1">The sequence shown here is derived from an EMBL/GenBank/DDBJ whole genome shotgun (WGS) entry which is preliminary data.</text>
</comment>
<reference evidence="1" key="1">
    <citation type="submission" date="2023-04" db="EMBL/GenBank/DDBJ databases">
        <title>Draft Genome sequencing of Naganishia species isolated from polar environments using Oxford Nanopore Technology.</title>
        <authorList>
            <person name="Leo P."/>
            <person name="Venkateswaran K."/>
        </authorList>
    </citation>
    <scope>NUCLEOTIDE SEQUENCE</scope>
    <source>
        <strain evidence="1">DBVPG 5303</strain>
    </source>
</reference>
<proteinExistence type="predicted"/>
<keyword evidence="2" id="KW-1185">Reference proteome</keyword>
<evidence type="ECO:0000313" key="1">
    <source>
        <dbReference type="EMBL" id="KAJ9123530.1"/>
    </source>
</evidence>
<gene>
    <name evidence="1" type="ORF">QFC24_003745</name>
</gene>